<dbReference type="InterPro" id="IPR012337">
    <property type="entry name" value="RNaseH-like_sf"/>
</dbReference>
<dbReference type="PANTHER" id="PTHR42648:SF32">
    <property type="entry name" value="RIBONUCLEASE H-LIKE DOMAIN, GAG-PRE-INTEGRASE DOMAIN PROTEIN-RELATED"/>
    <property type="match status" value="1"/>
</dbReference>
<dbReference type="InterPro" id="IPR039537">
    <property type="entry name" value="Retrotran_Ty1/copia-like"/>
</dbReference>
<feature type="domain" description="CCHC-type" evidence="6">
    <location>
        <begin position="99"/>
        <end position="113"/>
    </location>
</feature>
<reference evidence="8" key="1">
    <citation type="journal article" date="2022" name="Int. J. Mol. Sci.">
        <title>Draft Genome of Tanacetum Coccineum: Genomic Comparison of Closely Related Tanacetum-Family Plants.</title>
        <authorList>
            <person name="Yamashiro T."/>
            <person name="Shiraishi A."/>
            <person name="Nakayama K."/>
            <person name="Satake H."/>
        </authorList>
    </citation>
    <scope>NUCLEOTIDE SEQUENCE</scope>
</reference>
<dbReference type="InterPro" id="IPR001584">
    <property type="entry name" value="Integrase_cat-core"/>
</dbReference>
<dbReference type="InterPro" id="IPR025724">
    <property type="entry name" value="GAG-pre-integrase_dom"/>
</dbReference>
<dbReference type="Pfam" id="PF00098">
    <property type="entry name" value="zf-CCHC"/>
    <property type="match status" value="1"/>
</dbReference>
<feature type="domain" description="CCHC-type" evidence="6">
    <location>
        <begin position="472"/>
        <end position="485"/>
    </location>
</feature>
<protein>
    <submittedName>
        <fullName evidence="8">Ribonuclease H-like domain-containing protein</fullName>
    </submittedName>
</protein>
<dbReference type="PROSITE" id="PS50158">
    <property type="entry name" value="ZF_CCHC"/>
    <property type="match status" value="2"/>
</dbReference>
<feature type="compositionally biased region" description="Basic and acidic residues" evidence="5">
    <location>
        <begin position="412"/>
        <end position="434"/>
    </location>
</feature>
<feature type="compositionally biased region" description="Acidic residues" evidence="5">
    <location>
        <begin position="384"/>
        <end position="396"/>
    </location>
</feature>
<evidence type="ECO:0000256" key="1">
    <source>
        <dbReference type="ARBA" id="ARBA00022723"/>
    </source>
</evidence>
<dbReference type="Gene3D" id="3.30.420.10">
    <property type="entry name" value="Ribonuclease H-like superfamily/Ribonuclease H"/>
    <property type="match status" value="1"/>
</dbReference>
<dbReference type="Gene3D" id="4.10.60.10">
    <property type="entry name" value="Zinc finger, CCHC-type"/>
    <property type="match status" value="1"/>
</dbReference>
<gene>
    <name evidence="8" type="ORF">Tco_1005771</name>
</gene>
<comment type="caution">
    <text evidence="8">The sequence shown here is derived from an EMBL/GenBank/DDBJ whole genome shotgun (WGS) entry which is preliminary data.</text>
</comment>
<dbReference type="Pfam" id="PF13976">
    <property type="entry name" value="gag_pre-integrs"/>
    <property type="match status" value="1"/>
</dbReference>
<evidence type="ECO:0000256" key="3">
    <source>
        <dbReference type="PROSITE-ProRule" id="PRU00047"/>
    </source>
</evidence>
<keyword evidence="3" id="KW-0862">Zinc</keyword>
<feature type="coiled-coil region" evidence="4">
    <location>
        <begin position="218"/>
        <end position="287"/>
    </location>
</feature>
<evidence type="ECO:0000256" key="4">
    <source>
        <dbReference type="SAM" id="Coils"/>
    </source>
</evidence>
<feature type="compositionally biased region" description="Basic and acidic residues" evidence="5">
    <location>
        <begin position="115"/>
        <end position="131"/>
    </location>
</feature>
<evidence type="ECO:0000256" key="2">
    <source>
        <dbReference type="ARBA" id="ARBA00022801"/>
    </source>
</evidence>
<dbReference type="Pfam" id="PF00665">
    <property type="entry name" value="rve"/>
    <property type="match status" value="1"/>
</dbReference>
<dbReference type="InterPro" id="IPR036875">
    <property type="entry name" value="Znf_CCHC_sf"/>
</dbReference>
<evidence type="ECO:0000259" key="7">
    <source>
        <dbReference type="PROSITE" id="PS50994"/>
    </source>
</evidence>
<organism evidence="8 9">
    <name type="scientific">Tanacetum coccineum</name>
    <dbReference type="NCBI Taxonomy" id="301880"/>
    <lineage>
        <taxon>Eukaryota</taxon>
        <taxon>Viridiplantae</taxon>
        <taxon>Streptophyta</taxon>
        <taxon>Embryophyta</taxon>
        <taxon>Tracheophyta</taxon>
        <taxon>Spermatophyta</taxon>
        <taxon>Magnoliopsida</taxon>
        <taxon>eudicotyledons</taxon>
        <taxon>Gunneridae</taxon>
        <taxon>Pentapetalae</taxon>
        <taxon>asterids</taxon>
        <taxon>campanulids</taxon>
        <taxon>Asterales</taxon>
        <taxon>Asteraceae</taxon>
        <taxon>Asteroideae</taxon>
        <taxon>Anthemideae</taxon>
        <taxon>Anthemidinae</taxon>
        <taxon>Tanacetum</taxon>
    </lineage>
</organism>
<dbReference type="PROSITE" id="PS50994">
    <property type="entry name" value="INTEGRASE"/>
    <property type="match status" value="1"/>
</dbReference>
<dbReference type="EMBL" id="BQNB010017358">
    <property type="protein sequence ID" value="GJT62238.1"/>
    <property type="molecule type" value="Genomic_DNA"/>
</dbReference>
<keyword evidence="3" id="KW-0863">Zinc-finger</keyword>
<proteinExistence type="predicted"/>
<evidence type="ECO:0000313" key="9">
    <source>
        <dbReference type="Proteomes" id="UP001151760"/>
    </source>
</evidence>
<sequence>MALLNEHQLKFNTYKSAKTLMEAIEKRFGGNKESNKFNSSQLDNEDLKQINPDDLEEIDLKWQMAMLTMRARRFLKKTRRNLGVNGTDIIGFDKTKVECYNCHRRGHFARECRAPKNQDSKNRETTRRTVPVEETTSNALVSQCDRFGYDWSDEAEERPTNFALMAYTSLSSSSLDTEVSTCSKACLKYYETLKEHYDNLTKDFNKSQLNVGAYKAGLESVEARLDVYKKNEAVFEEDIKILKLDIMLRDNALTELRKKFEKAEKERDDLKLTLEKFENSSKNLSKLLDSQICDKFKSGVGYDSQVFDSQVFDSQVNDRYKTGEGYHVVPPPYTGNFMPPKPDLVLADKDEYVFSESATSVPLAATSEVKTSVSKPKSVSEPLIEDWISDSENENETESKSGQRKPSNAKVEFVKSYEHVKSPRESVKKVENNKQAKYPRKNSQSPRGNKRRWNNVMTQKLGSNFEFKNKACYVCGSFNHLIKDCDFYEKKIVEKPIWNNARRVNHQNSLRITHPHPKRNFVPRAVLMKSGFKTPNTARQSSSRVAISVYTARPINTAYTRPMVNCARPSSNVFNRAHSHVRRPFNNYTINKNNNFNEKVNTVRENVTTVGPKAVDNPQLELHEKGVIDSGCSRYMTGNKSYLSDYEEINGGFVAFGGNLKGGKIIGKGILFLKEVTCLFAKATLDESNLWHMRLGHINFKTMNKLMRGNLVRGLPSKIFENDHTCVACQKGKQHKASCKTKIVSSISQPLQMLHMDLFGPTFVKSIMKKMYCLVVTNDFSRFSWVIFLATKDETSRILKAFITGIENQINHRVKIMRCDNGTEFKNKKMNQFCEMKGIKREFSVARTPQQNGVAERKNRTLIEATRTMLADSKLPTTFWAEVVNTTCYVQNRVLIIKPHNKTLYELFNGIPPTISFMRPFGCPITILNTLDHLGKFDGKAVEGFFVGYFVNSKAFRVFNNRISSDDKVGDDVEKKTTKDTAKEDDKDDQDLRKFKRLIVQGKEAKININSTNSVFAVSSPVNTAGTKDADVNNSSSIYIASPLINFDGLSYFNANPPDDPKMPNLEDTGIFGGAYDDEDFVVGGDMNNLKSSMPVSPIATTRVHKDHPVEQIIKDLHLAPQTRRMTKNSEEHGRTQEDGCEECIFYGKIKEEVYVCQPPGFEDLEFPDIVYKVEKALYGLHQAPRAWYETLSTYLLENRFQRGTIDKTLFIKKVMQKEDRIFISQDKYVDEILKKFSFSTVRIASIPMETSKPLLKDAEAKDVDVHLYRSMIGSLMYLTSSRPDIMFVVCACARFQVTPKVSHLHAMKRIFRYLKGQPKLGLWYPKDSLFDLEAYTDSDYAGTSLDKKSTTGGCQFLRSRFISWQCKKQTVVANSTTKAEYVVVANWCGQVLWIQNQMLEYGYNFMNTKIFIDNVR</sequence>
<reference evidence="8" key="2">
    <citation type="submission" date="2022-01" db="EMBL/GenBank/DDBJ databases">
        <authorList>
            <person name="Yamashiro T."/>
            <person name="Shiraishi A."/>
            <person name="Satake H."/>
            <person name="Nakayama K."/>
        </authorList>
    </citation>
    <scope>NUCLEOTIDE SEQUENCE</scope>
</reference>
<name>A0ABQ5FH22_9ASTR</name>
<evidence type="ECO:0000256" key="5">
    <source>
        <dbReference type="SAM" id="MobiDB-lite"/>
    </source>
</evidence>
<dbReference type="InterPro" id="IPR036397">
    <property type="entry name" value="RNaseH_sf"/>
</dbReference>
<feature type="region of interest" description="Disordered" evidence="5">
    <location>
        <begin position="115"/>
        <end position="134"/>
    </location>
</feature>
<dbReference type="PANTHER" id="PTHR42648">
    <property type="entry name" value="TRANSPOSASE, PUTATIVE-RELATED"/>
    <property type="match status" value="1"/>
</dbReference>
<dbReference type="SUPFAM" id="SSF53098">
    <property type="entry name" value="Ribonuclease H-like"/>
    <property type="match status" value="1"/>
</dbReference>
<keyword evidence="9" id="KW-1185">Reference proteome</keyword>
<keyword evidence="4" id="KW-0175">Coiled coil</keyword>
<dbReference type="Proteomes" id="UP001151760">
    <property type="component" value="Unassembled WGS sequence"/>
</dbReference>
<evidence type="ECO:0000313" key="8">
    <source>
        <dbReference type="EMBL" id="GJT62238.1"/>
    </source>
</evidence>
<dbReference type="InterPro" id="IPR001878">
    <property type="entry name" value="Znf_CCHC"/>
</dbReference>
<accession>A0ABQ5FH22</accession>
<evidence type="ECO:0000259" key="6">
    <source>
        <dbReference type="PROSITE" id="PS50158"/>
    </source>
</evidence>
<dbReference type="SUPFAM" id="SSF57756">
    <property type="entry name" value="Retrovirus zinc finger-like domains"/>
    <property type="match status" value="1"/>
</dbReference>
<dbReference type="InterPro" id="IPR013103">
    <property type="entry name" value="RVT_2"/>
</dbReference>
<keyword evidence="2" id="KW-0378">Hydrolase</keyword>
<feature type="domain" description="Integrase catalytic" evidence="7">
    <location>
        <begin position="746"/>
        <end position="921"/>
    </location>
</feature>
<keyword evidence="1" id="KW-0479">Metal-binding</keyword>
<feature type="region of interest" description="Disordered" evidence="5">
    <location>
        <begin position="384"/>
        <end position="453"/>
    </location>
</feature>
<dbReference type="SMART" id="SM00343">
    <property type="entry name" value="ZnF_C2HC"/>
    <property type="match status" value="2"/>
</dbReference>
<dbReference type="CDD" id="cd09272">
    <property type="entry name" value="RNase_HI_RT_Ty1"/>
    <property type="match status" value="1"/>
</dbReference>
<dbReference type="Pfam" id="PF07727">
    <property type="entry name" value="RVT_2"/>
    <property type="match status" value="1"/>
</dbReference>